<dbReference type="Proteomes" id="UP000230706">
    <property type="component" value="Unassembled WGS sequence"/>
</dbReference>
<dbReference type="AlphaFoldDB" id="A0A2H0UIR0"/>
<protein>
    <submittedName>
        <fullName evidence="1">Uncharacterized protein</fullName>
    </submittedName>
</protein>
<dbReference type="EMBL" id="PFBF01000040">
    <property type="protein sequence ID" value="PIR86284.1"/>
    <property type="molecule type" value="Genomic_DNA"/>
</dbReference>
<sequence>TDDNKTETITIPSMGLPLCAAFENIDNVWNLTGGERIEVRGELVADRNVMPCEDAGHYLRVEMGDINAGGNTSPNSNTNSNTNGNDGGQMIACTMDAKICPDGSAVGRVGPNCAFAPCPGENGNSTGGGSITVSAGIDETVHGLQVALTPRAVLEDSRCPKDVVCVWAGTVRLQSTLSSGLGTANQVFELNKSITTEAEIVTLVAVRPAPVPASVINSNDYEFDFLIEKR</sequence>
<evidence type="ECO:0000313" key="2">
    <source>
        <dbReference type="Proteomes" id="UP000230706"/>
    </source>
</evidence>
<comment type="caution">
    <text evidence="1">The sequence shown here is derived from an EMBL/GenBank/DDBJ whole genome shotgun (WGS) entry which is preliminary data.</text>
</comment>
<evidence type="ECO:0000313" key="1">
    <source>
        <dbReference type="EMBL" id="PIR86284.1"/>
    </source>
</evidence>
<gene>
    <name evidence="1" type="ORF">COU13_01800</name>
</gene>
<accession>A0A2H0UIR0</accession>
<proteinExistence type="predicted"/>
<organism evidence="1 2">
    <name type="scientific">Candidatus Kaiserbacteria bacterium CG10_big_fil_rev_8_21_14_0_10_43_70</name>
    <dbReference type="NCBI Taxonomy" id="1974605"/>
    <lineage>
        <taxon>Bacteria</taxon>
        <taxon>Candidatus Kaiseribacteriota</taxon>
    </lineage>
</organism>
<reference evidence="2" key="1">
    <citation type="submission" date="2017-09" db="EMBL/GenBank/DDBJ databases">
        <title>Depth-based differentiation of microbial function through sediment-hosted aquifers and enrichment of novel symbionts in the deep terrestrial subsurface.</title>
        <authorList>
            <person name="Probst A.J."/>
            <person name="Ladd B."/>
            <person name="Jarett J.K."/>
            <person name="Geller-Mcgrath D.E."/>
            <person name="Sieber C.M.K."/>
            <person name="Emerson J.B."/>
            <person name="Anantharaman K."/>
            <person name="Thomas B.C."/>
            <person name="Malmstrom R."/>
            <person name="Stieglmeier M."/>
            <person name="Klingl A."/>
            <person name="Woyke T."/>
            <person name="Ryan C.M."/>
            <person name="Banfield J.F."/>
        </authorList>
    </citation>
    <scope>NUCLEOTIDE SEQUENCE [LARGE SCALE GENOMIC DNA]</scope>
</reference>
<feature type="non-terminal residue" evidence="1">
    <location>
        <position position="1"/>
    </location>
</feature>
<name>A0A2H0UIR0_9BACT</name>